<proteinExistence type="predicted"/>
<dbReference type="AlphaFoldDB" id="A0A9Q0MD89"/>
<gene>
    <name evidence="2" type="ORF">RDWZM_002285</name>
</gene>
<evidence type="ECO:0000256" key="1">
    <source>
        <dbReference type="SAM" id="SignalP"/>
    </source>
</evidence>
<keyword evidence="3" id="KW-1185">Reference proteome</keyword>
<dbReference type="Proteomes" id="UP001142055">
    <property type="component" value="Chromosome 1"/>
</dbReference>
<feature type="chain" id="PRO_5040329341" description="DUF4230 domain-containing protein" evidence="1">
    <location>
        <begin position="21"/>
        <end position="213"/>
    </location>
</feature>
<evidence type="ECO:0000313" key="2">
    <source>
        <dbReference type="EMBL" id="KAJ6223740.1"/>
    </source>
</evidence>
<name>A0A9Q0MD89_BLOTA</name>
<evidence type="ECO:0000313" key="3">
    <source>
        <dbReference type="Proteomes" id="UP001142055"/>
    </source>
</evidence>
<protein>
    <recommendedName>
        <fullName evidence="4">DUF4230 domain-containing protein</fullName>
    </recommendedName>
</protein>
<organism evidence="2 3">
    <name type="scientific">Blomia tropicalis</name>
    <name type="common">Mite</name>
    <dbReference type="NCBI Taxonomy" id="40697"/>
    <lineage>
        <taxon>Eukaryota</taxon>
        <taxon>Metazoa</taxon>
        <taxon>Ecdysozoa</taxon>
        <taxon>Arthropoda</taxon>
        <taxon>Chelicerata</taxon>
        <taxon>Arachnida</taxon>
        <taxon>Acari</taxon>
        <taxon>Acariformes</taxon>
        <taxon>Sarcoptiformes</taxon>
        <taxon>Astigmata</taxon>
        <taxon>Glycyphagoidea</taxon>
        <taxon>Echimyopodidae</taxon>
        <taxon>Blomia</taxon>
    </lineage>
</organism>
<sequence>MGKFIAFIAIIAFTSHGVYGMNLNEPLKQATQRIEAYFAKMSSEFNVPGFVSTPPNRFINEIKFDQANFKNLNQIKRSKPYVLTTHQTIDCYFNASTSTIDSAVTFGDLKGLRVIQQVPVSVYFEIFTPNFYAKDKSPFKNIRVKLDFNRNAIIYDDNLKQEMDKKPLCELEKHIIDQSVKRHSSVHSKVEKVVEKEVLNALNQIHFDDLWKK</sequence>
<keyword evidence="1" id="KW-0732">Signal</keyword>
<accession>A0A9Q0MD89</accession>
<dbReference type="EMBL" id="JAPWDV010000001">
    <property type="protein sequence ID" value="KAJ6223740.1"/>
    <property type="molecule type" value="Genomic_DNA"/>
</dbReference>
<evidence type="ECO:0008006" key="4">
    <source>
        <dbReference type="Google" id="ProtNLM"/>
    </source>
</evidence>
<comment type="caution">
    <text evidence="2">The sequence shown here is derived from an EMBL/GenBank/DDBJ whole genome shotgun (WGS) entry which is preliminary data.</text>
</comment>
<reference evidence="2" key="1">
    <citation type="submission" date="2022-12" db="EMBL/GenBank/DDBJ databases">
        <title>Genome assemblies of Blomia tropicalis.</title>
        <authorList>
            <person name="Cui Y."/>
        </authorList>
    </citation>
    <scope>NUCLEOTIDE SEQUENCE</scope>
    <source>
        <tissue evidence="2">Adult mites</tissue>
    </source>
</reference>
<feature type="signal peptide" evidence="1">
    <location>
        <begin position="1"/>
        <end position="20"/>
    </location>
</feature>